<evidence type="ECO:0000313" key="3">
    <source>
        <dbReference type="EMBL" id="MCT8990932.1"/>
    </source>
</evidence>
<dbReference type="AlphaFoldDB" id="A0A9X2XB87"/>
<protein>
    <submittedName>
        <fullName evidence="3">DUF4168 domain-containing protein</fullName>
    </submittedName>
</protein>
<evidence type="ECO:0000313" key="4">
    <source>
        <dbReference type="Proteomes" id="UP001149009"/>
    </source>
</evidence>
<gene>
    <name evidence="3" type="ORF">NYR54_11615</name>
</gene>
<reference evidence="3" key="1">
    <citation type="submission" date="2022-08" db="EMBL/GenBank/DDBJ databases">
        <title>Chelativorans sichuanense sp. nov., a paraffin oil-degrading bacterium isolated from a mixture of oil-based drill cuttings and paddy soil.</title>
        <authorList>
            <person name="Yu J."/>
            <person name="Liu H."/>
            <person name="Chen Q."/>
        </authorList>
    </citation>
    <scope>NUCLEOTIDE SEQUENCE</scope>
    <source>
        <strain evidence="3">SCAU 2101</strain>
    </source>
</reference>
<feature type="signal peptide" evidence="1">
    <location>
        <begin position="1"/>
        <end position="25"/>
    </location>
</feature>
<feature type="chain" id="PRO_5040940681" evidence="1">
    <location>
        <begin position="26"/>
        <end position="135"/>
    </location>
</feature>
<dbReference type="InterPro" id="IPR025433">
    <property type="entry name" value="DUF4168"/>
</dbReference>
<keyword evidence="4" id="KW-1185">Reference proteome</keyword>
<dbReference type="RefSeq" id="WP_261515830.1">
    <property type="nucleotide sequence ID" value="NZ_JAODNV010000012.1"/>
</dbReference>
<proteinExistence type="predicted"/>
<dbReference type="EMBL" id="JAODNV010000012">
    <property type="protein sequence ID" value="MCT8990932.1"/>
    <property type="molecule type" value="Genomic_DNA"/>
</dbReference>
<evidence type="ECO:0000259" key="2">
    <source>
        <dbReference type="Pfam" id="PF13767"/>
    </source>
</evidence>
<comment type="caution">
    <text evidence="3">The sequence shown here is derived from an EMBL/GenBank/DDBJ whole genome shotgun (WGS) entry which is preliminary data.</text>
</comment>
<dbReference type="Proteomes" id="UP001149009">
    <property type="component" value="Unassembled WGS sequence"/>
</dbReference>
<name>A0A9X2XB87_9HYPH</name>
<dbReference type="Pfam" id="PF13767">
    <property type="entry name" value="DUF4168"/>
    <property type="match status" value="1"/>
</dbReference>
<organism evidence="3 4">
    <name type="scientific">Chelativorans petroleitrophicus</name>
    <dbReference type="NCBI Taxonomy" id="2975484"/>
    <lineage>
        <taxon>Bacteria</taxon>
        <taxon>Pseudomonadati</taxon>
        <taxon>Pseudomonadota</taxon>
        <taxon>Alphaproteobacteria</taxon>
        <taxon>Hyphomicrobiales</taxon>
        <taxon>Phyllobacteriaceae</taxon>
        <taxon>Chelativorans</taxon>
    </lineage>
</organism>
<sequence>MKTMIVNRSKTLAAVAALCAGIAFAPNVLAQGSEQPATPAPAIEAPAVPDEKLNSFAVAFLEVEKIKQEYTQRLQQAGSEAEQQQIQNEAGQKMLQAVEATEGITVDEYNQIIQSAQADPDLAQRLSNAIGAANQ</sequence>
<feature type="domain" description="DUF4168" evidence="2">
    <location>
        <begin position="50"/>
        <end position="125"/>
    </location>
</feature>
<evidence type="ECO:0000256" key="1">
    <source>
        <dbReference type="SAM" id="SignalP"/>
    </source>
</evidence>
<accession>A0A9X2XB87</accession>
<keyword evidence="1" id="KW-0732">Signal</keyword>